<reference evidence="6 7" key="1">
    <citation type="submission" date="2015-04" db="EMBL/GenBank/DDBJ databases">
        <title>Draft genome sequence of bacteremic isolate Catabacter hongkongensis type strain HKU16T.</title>
        <authorList>
            <person name="Lau S.K."/>
            <person name="Teng J.L."/>
            <person name="Huang Y."/>
            <person name="Curreem S.O."/>
            <person name="Tsui S.K."/>
            <person name="Woo P.C."/>
        </authorList>
    </citation>
    <scope>NUCLEOTIDE SEQUENCE [LARGE SCALE GENOMIC DNA]</scope>
    <source>
        <strain evidence="6 7">HKU16</strain>
    </source>
</reference>
<dbReference type="Proteomes" id="UP000034076">
    <property type="component" value="Unassembled WGS sequence"/>
</dbReference>
<keyword evidence="2" id="KW-0808">Transferase</keyword>
<evidence type="ECO:0000256" key="1">
    <source>
        <dbReference type="ARBA" id="ARBA00022553"/>
    </source>
</evidence>
<keyword evidence="7" id="KW-1185">Reference proteome</keyword>
<keyword evidence="4" id="KW-0472">Membrane</keyword>
<dbReference type="InterPro" id="IPR032834">
    <property type="entry name" value="NatK-like_C"/>
</dbReference>
<dbReference type="PANTHER" id="PTHR40448">
    <property type="entry name" value="TWO-COMPONENT SENSOR HISTIDINE KINASE"/>
    <property type="match status" value="1"/>
</dbReference>
<feature type="transmembrane region" description="Helical" evidence="4">
    <location>
        <begin position="6"/>
        <end position="26"/>
    </location>
</feature>
<comment type="caution">
    <text evidence="6">The sequence shown here is derived from an EMBL/GenBank/DDBJ whole genome shotgun (WGS) entry which is preliminary data.</text>
</comment>
<evidence type="ECO:0000256" key="2">
    <source>
        <dbReference type="ARBA" id="ARBA00022679"/>
    </source>
</evidence>
<dbReference type="InterPro" id="IPR036890">
    <property type="entry name" value="HATPase_C_sf"/>
</dbReference>
<dbReference type="Gene3D" id="1.10.287.130">
    <property type="match status" value="1"/>
</dbReference>
<accession>A0A0M2NN48</accession>
<feature type="domain" description="Sensor histidine kinase NatK-like C-terminal" evidence="5">
    <location>
        <begin position="173"/>
        <end position="271"/>
    </location>
</feature>
<evidence type="ECO:0000256" key="3">
    <source>
        <dbReference type="ARBA" id="ARBA00022777"/>
    </source>
</evidence>
<dbReference type="GO" id="GO:0042802">
    <property type="term" value="F:identical protein binding"/>
    <property type="evidence" value="ECO:0007669"/>
    <property type="project" value="TreeGrafter"/>
</dbReference>
<dbReference type="STRING" id="270498.CHK_0791"/>
<keyword evidence="1" id="KW-0597">Phosphoprotein</keyword>
<dbReference type="PANTHER" id="PTHR40448:SF1">
    <property type="entry name" value="TWO-COMPONENT SENSOR HISTIDINE KINASE"/>
    <property type="match status" value="1"/>
</dbReference>
<dbReference type="SUPFAM" id="SSF55890">
    <property type="entry name" value="Sporulation response regulatory protein Spo0B"/>
    <property type="match status" value="1"/>
</dbReference>
<feature type="transmembrane region" description="Helical" evidence="4">
    <location>
        <begin position="38"/>
        <end position="58"/>
    </location>
</feature>
<evidence type="ECO:0000256" key="4">
    <source>
        <dbReference type="SAM" id="Phobius"/>
    </source>
</evidence>
<name>A0A0M2NN48_9FIRM</name>
<keyword evidence="4" id="KW-1133">Transmembrane helix</keyword>
<dbReference type="SUPFAM" id="SSF55874">
    <property type="entry name" value="ATPase domain of HSP90 chaperone/DNA topoisomerase II/histidine kinase"/>
    <property type="match status" value="1"/>
</dbReference>
<dbReference type="AlphaFoldDB" id="A0A0M2NN48"/>
<proteinExistence type="predicted"/>
<keyword evidence="4" id="KW-0812">Transmembrane</keyword>
<dbReference type="InterPro" id="IPR016120">
    <property type="entry name" value="Sig_transdc_His_kin_SpoOB"/>
</dbReference>
<sequence>MPFYFQIFIVAIMILGIFASGEAIAFSIGSNRSSQERIVLTVISAAILAMIVSIIFLFEKIGETLWEKSRLERAHLEDENNKRTEAMVRAWRHDFHNYLEVMQIYIENKDFDQLKKYVGEVKKDFQSILSLVATGNPAVDAIISSKMLIASEKNVQVRLNAQKILRLPISETKLCVVLGNLLDNAIEACSKIPDPEKRHIKIDIYPQRGMLMIHIVNQSSGGYKMKDSQLISTKPEGSHGYGLKRVRQIVNDADGIYNISYTDDQFEVTLFFSIKGAADSNEN</sequence>
<organism evidence="6 7">
    <name type="scientific">Christensenella hongkongensis</name>
    <dbReference type="NCBI Taxonomy" id="270498"/>
    <lineage>
        <taxon>Bacteria</taxon>
        <taxon>Bacillati</taxon>
        <taxon>Bacillota</taxon>
        <taxon>Clostridia</taxon>
        <taxon>Christensenellales</taxon>
        <taxon>Christensenellaceae</taxon>
        <taxon>Christensenella</taxon>
    </lineage>
</organism>
<gene>
    <name evidence="6" type="ORF">CHK_0791</name>
</gene>
<keyword evidence="3 6" id="KW-0418">Kinase</keyword>
<evidence type="ECO:0000313" key="7">
    <source>
        <dbReference type="Proteomes" id="UP000034076"/>
    </source>
</evidence>
<dbReference type="CDD" id="cd16935">
    <property type="entry name" value="HATPase_AgrC-ComD-like"/>
    <property type="match status" value="1"/>
</dbReference>
<protein>
    <submittedName>
        <fullName evidence="6">Sensor histidine kinase</fullName>
    </submittedName>
</protein>
<dbReference type="Pfam" id="PF14501">
    <property type="entry name" value="HATPase_c_5"/>
    <property type="match status" value="1"/>
</dbReference>
<dbReference type="EMBL" id="LAYJ01000068">
    <property type="protein sequence ID" value="KKI51625.1"/>
    <property type="molecule type" value="Genomic_DNA"/>
</dbReference>
<evidence type="ECO:0000313" key="6">
    <source>
        <dbReference type="EMBL" id="KKI51625.1"/>
    </source>
</evidence>
<dbReference type="GO" id="GO:0000155">
    <property type="term" value="F:phosphorelay sensor kinase activity"/>
    <property type="evidence" value="ECO:0007669"/>
    <property type="project" value="InterPro"/>
</dbReference>
<evidence type="ECO:0000259" key="5">
    <source>
        <dbReference type="Pfam" id="PF14501"/>
    </source>
</evidence>
<dbReference type="Gene3D" id="3.30.565.10">
    <property type="entry name" value="Histidine kinase-like ATPase, C-terminal domain"/>
    <property type="match status" value="1"/>
</dbReference>